<dbReference type="OrthoDB" id="3513679at2759"/>
<gene>
    <name evidence="1" type="ORF">VPNG_06433</name>
</gene>
<protein>
    <submittedName>
        <fullName evidence="1">Uncharacterized protein</fullName>
    </submittedName>
</protein>
<comment type="caution">
    <text evidence="1">The sequence shown here is derived from an EMBL/GenBank/DDBJ whole genome shotgun (WGS) entry which is preliminary data.</text>
</comment>
<accession>A0A423WZ23</accession>
<evidence type="ECO:0000313" key="1">
    <source>
        <dbReference type="EMBL" id="ROW08725.1"/>
    </source>
</evidence>
<keyword evidence="2" id="KW-1185">Reference proteome</keyword>
<evidence type="ECO:0000313" key="2">
    <source>
        <dbReference type="Proteomes" id="UP000285146"/>
    </source>
</evidence>
<dbReference type="AlphaFoldDB" id="A0A423WZ23"/>
<name>A0A423WZ23_9PEZI</name>
<dbReference type="EMBL" id="LKEB01000033">
    <property type="protein sequence ID" value="ROW08725.1"/>
    <property type="molecule type" value="Genomic_DNA"/>
</dbReference>
<dbReference type="InParanoid" id="A0A423WZ23"/>
<sequence>MSYNHDFFQPSNKSVRLSPKIQAVLQRSPKKAVQTTLDTAVYAIIELESREALATAGSPSDPTVETDYPRTYLPEAYHQSFEE</sequence>
<dbReference type="Proteomes" id="UP000285146">
    <property type="component" value="Unassembled WGS sequence"/>
</dbReference>
<proteinExistence type="predicted"/>
<organism evidence="1 2">
    <name type="scientific">Cytospora leucostoma</name>
    <dbReference type="NCBI Taxonomy" id="1230097"/>
    <lineage>
        <taxon>Eukaryota</taxon>
        <taxon>Fungi</taxon>
        <taxon>Dikarya</taxon>
        <taxon>Ascomycota</taxon>
        <taxon>Pezizomycotina</taxon>
        <taxon>Sordariomycetes</taxon>
        <taxon>Sordariomycetidae</taxon>
        <taxon>Diaporthales</taxon>
        <taxon>Cytosporaceae</taxon>
        <taxon>Cytospora</taxon>
    </lineage>
</organism>
<reference evidence="1 2" key="1">
    <citation type="submission" date="2015-09" db="EMBL/GenBank/DDBJ databases">
        <title>Host preference determinants of Valsa canker pathogens revealed by comparative genomics.</title>
        <authorList>
            <person name="Yin Z."/>
            <person name="Huang L."/>
        </authorList>
    </citation>
    <scope>NUCLEOTIDE SEQUENCE [LARGE SCALE GENOMIC DNA]</scope>
    <source>
        <strain evidence="1 2">SXYLt</strain>
    </source>
</reference>